<dbReference type="Gene3D" id="3.40.1110.10">
    <property type="entry name" value="Calcium-transporting ATPase, cytoplasmic domain N"/>
    <property type="match status" value="1"/>
</dbReference>
<feature type="transmembrane region" description="Helical" evidence="15">
    <location>
        <begin position="685"/>
        <end position="705"/>
    </location>
</feature>
<dbReference type="CDD" id="cd00371">
    <property type="entry name" value="HMA"/>
    <property type="match status" value="1"/>
</dbReference>
<keyword evidence="7 15" id="KW-0479">Metal-binding</keyword>
<feature type="transmembrane region" description="Helical" evidence="15">
    <location>
        <begin position="96"/>
        <end position="118"/>
    </location>
</feature>
<evidence type="ECO:0000256" key="8">
    <source>
        <dbReference type="ARBA" id="ARBA00022741"/>
    </source>
</evidence>
<dbReference type="InterPro" id="IPR018303">
    <property type="entry name" value="ATPase_P-typ_P_site"/>
</dbReference>
<dbReference type="InterPro" id="IPR023298">
    <property type="entry name" value="ATPase_P-typ_TM_dom_sf"/>
</dbReference>
<dbReference type="SUPFAM" id="SSF81665">
    <property type="entry name" value="Calcium ATPase, transmembrane domain M"/>
    <property type="match status" value="1"/>
</dbReference>
<dbReference type="PRINTS" id="PR00119">
    <property type="entry name" value="CATATPASE"/>
</dbReference>
<feature type="domain" description="HMA" evidence="16">
    <location>
        <begin position="11"/>
        <end position="77"/>
    </location>
</feature>
<dbReference type="SFLD" id="SFLDS00003">
    <property type="entry name" value="Haloacid_Dehalogenase"/>
    <property type="match status" value="1"/>
</dbReference>
<reference evidence="17 18" key="1">
    <citation type="submission" date="2024-04" db="EMBL/GenBank/DDBJ databases">
        <title>Salinicola lusitanus LLJ914,a marine bacterium isolated from the Okinawa Trough.</title>
        <authorList>
            <person name="Li J."/>
        </authorList>
    </citation>
    <scope>NUCLEOTIDE SEQUENCE [LARGE SCALE GENOMIC DNA]</scope>
    <source>
        <strain evidence="17 18">LLJ914</strain>
    </source>
</reference>
<accession>A0ABZ3CPD8</accession>
<dbReference type="InterPro" id="IPR001757">
    <property type="entry name" value="P_typ_ATPase"/>
</dbReference>
<evidence type="ECO:0000256" key="4">
    <source>
        <dbReference type="ARBA" id="ARBA00022475"/>
    </source>
</evidence>
<evidence type="ECO:0000256" key="13">
    <source>
        <dbReference type="ARBA" id="ARBA00023065"/>
    </source>
</evidence>
<keyword evidence="10" id="KW-0460">Magnesium</keyword>
<evidence type="ECO:0000256" key="1">
    <source>
        <dbReference type="ARBA" id="ARBA00004651"/>
    </source>
</evidence>
<keyword evidence="5" id="KW-0597">Phosphoprotein</keyword>
<dbReference type="PROSITE" id="PS00154">
    <property type="entry name" value="ATPASE_E1_E2"/>
    <property type="match status" value="1"/>
</dbReference>
<keyword evidence="12 15" id="KW-1133">Transmembrane helix</keyword>
<proteinExistence type="inferred from homology"/>
<dbReference type="InterPro" id="IPR059000">
    <property type="entry name" value="ATPase_P-type_domA"/>
</dbReference>
<dbReference type="SFLD" id="SFLDG00002">
    <property type="entry name" value="C1.7:_P-type_atpase_like"/>
    <property type="match status" value="1"/>
</dbReference>
<keyword evidence="9 15" id="KW-0067">ATP-binding</keyword>
<dbReference type="Pfam" id="PF00122">
    <property type="entry name" value="E1-E2_ATPase"/>
    <property type="match status" value="1"/>
</dbReference>
<keyword evidence="13" id="KW-0406">Ion transport</keyword>
<dbReference type="Gene3D" id="2.70.150.10">
    <property type="entry name" value="Calcium-transporting ATPase, cytoplasmic transduction domain A"/>
    <property type="match status" value="1"/>
</dbReference>
<dbReference type="Gene3D" id="3.30.70.100">
    <property type="match status" value="1"/>
</dbReference>
<evidence type="ECO:0000256" key="7">
    <source>
        <dbReference type="ARBA" id="ARBA00022723"/>
    </source>
</evidence>
<evidence type="ECO:0000259" key="16">
    <source>
        <dbReference type="PROSITE" id="PS50846"/>
    </source>
</evidence>
<dbReference type="InterPro" id="IPR008250">
    <property type="entry name" value="ATPase_P-typ_transduc_dom_A_sf"/>
</dbReference>
<feature type="transmembrane region" description="Helical" evidence="15">
    <location>
        <begin position="192"/>
        <end position="210"/>
    </location>
</feature>
<evidence type="ECO:0000256" key="3">
    <source>
        <dbReference type="ARBA" id="ARBA00022448"/>
    </source>
</evidence>
<keyword evidence="8 15" id="KW-0547">Nucleotide-binding</keyword>
<evidence type="ECO:0000313" key="18">
    <source>
        <dbReference type="Proteomes" id="UP001453229"/>
    </source>
</evidence>
<dbReference type="Proteomes" id="UP001453229">
    <property type="component" value="Chromosome"/>
</dbReference>
<dbReference type="InterPro" id="IPR017969">
    <property type="entry name" value="Heavy-metal-associated_CS"/>
</dbReference>
<dbReference type="InterPro" id="IPR044492">
    <property type="entry name" value="P_typ_ATPase_HD_dom"/>
</dbReference>
<keyword evidence="6 15" id="KW-0812">Transmembrane</keyword>
<dbReference type="NCBIfam" id="TIGR01494">
    <property type="entry name" value="ATPase_P-type"/>
    <property type="match status" value="1"/>
</dbReference>
<evidence type="ECO:0000256" key="12">
    <source>
        <dbReference type="ARBA" id="ARBA00022989"/>
    </source>
</evidence>
<dbReference type="InterPro" id="IPR023214">
    <property type="entry name" value="HAD_sf"/>
</dbReference>
<dbReference type="InterPro" id="IPR006121">
    <property type="entry name" value="HMA_dom"/>
</dbReference>
<evidence type="ECO:0000256" key="14">
    <source>
        <dbReference type="ARBA" id="ARBA00023136"/>
    </source>
</evidence>
<gene>
    <name evidence="17" type="ORF">AAGT95_14295</name>
</gene>
<dbReference type="Gene3D" id="1.20.1110.10">
    <property type="entry name" value="Calcium-transporting ATPase, transmembrane domain"/>
    <property type="match status" value="1"/>
</dbReference>
<evidence type="ECO:0000256" key="9">
    <source>
        <dbReference type="ARBA" id="ARBA00022840"/>
    </source>
</evidence>
<comment type="similarity">
    <text evidence="2 15">Belongs to the cation transport ATPase (P-type) (TC 3.A.3) family. Type IB subfamily.</text>
</comment>
<evidence type="ECO:0000256" key="10">
    <source>
        <dbReference type="ARBA" id="ARBA00022842"/>
    </source>
</evidence>
<keyword evidence="14 15" id="KW-0472">Membrane</keyword>
<dbReference type="InterPro" id="IPR036163">
    <property type="entry name" value="HMA_dom_sf"/>
</dbReference>
<feature type="transmembrane region" description="Helical" evidence="15">
    <location>
        <begin position="345"/>
        <end position="366"/>
    </location>
</feature>
<dbReference type="SUPFAM" id="SSF56784">
    <property type="entry name" value="HAD-like"/>
    <property type="match status" value="1"/>
</dbReference>
<evidence type="ECO:0000256" key="5">
    <source>
        <dbReference type="ARBA" id="ARBA00022553"/>
    </source>
</evidence>
<evidence type="ECO:0000313" key="17">
    <source>
        <dbReference type="EMBL" id="XAD53007.1"/>
    </source>
</evidence>
<dbReference type="PROSITE" id="PS01047">
    <property type="entry name" value="HMA_1"/>
    <property type="match status" value="1"/>
</dbReference>
<dbReference type="SUPFAM" id="SSF55008">
    <property type="entry name" value="HMA, heavy metal-associated domain"/>
    <property type="match status" value="1"/>
</dbReference>
<dbReference type="Pfam" id="PF00702">
    <property type="entry name" value="Hydrolase"/>
    <property type="match status" value="1"/>
</dbReference>
<name>A0ABZ3CPD8_9GAMM</name>
<evidence type="ECO:0000256" key="6">
    <source>
        <dbReference type="ARBA" id="ARBA00022692"/>
    </source>
</evidence>
<dbReference type="Pfam" id="PF00403">
    <property type="entry name" value="HMA"/>
    <property type="match status" value="1"/>
</dbReference>
<dbReference type="InterPro" id="IPR036412">
    <property type="entry name" value="HAD-like_sf"/>
</dbReference>
<protein>
    <submittedName>
        <fullName evidence="17">Cation-translocating P-type ATPase</fullName>
    </submittedName>
</protein>
<evidence type="ECO:0000256" key="2">
    <source>
        <dbReference type="ARBA" id="ARBA00006024"/>
    </source>
</evidence>
<feature type="transmembrane region" description="Helical" evidence="15">
    <location>
        <begin position="168"/>
        <end position="186"/>
    </location>
</feature>
<organism evidence="17 18">
    <name type="scientific">Salinicola lusitanus</name>
    <dbReference type="NCBI Taxonomy" id="1949085"/>
    <lineage>
        <taxon>Bacteria</taxon>
        <taxon>Pseudomonadati</taxon>
        <taxon>Pseudomonadota</taxon>
        <taxon>Gammaproteobacteria</taxon>
        <taxon>Oceanospirillales</taxon>
        <taxon>Halomonadaceae</taxon>
        <taxon>Salinicola</taxon>
    </lineage>
</organism>
<dbReference type="PANTHER" id="PTHR43520:SF5">
    <property type="entry name" value="CATION-TRANSPORTING P-TYPE ATPASE-RELATED"/>
    <property type="match status" value="1"/>
</dbReference>
<dbReference type="PROSITE" id="PS50846">
    <property type="entry name" value="HMA_2"/>
    <property type="match status" value="1"/>
</dbReference>
<keyword evidence="4 15" id="KW-1003">Cell membrane</keyword>
<dbReference type="SFLD" id="SFLDF00027">
    <property type="entry name" value="p-type_atpase"/>
    <property type="match status" value="1"/>
</dbReference>
<evidence type="ECO:0000256" key="15">
    <source>
        <dbReference type="RuleBase" id="RU362081"/>
    </source>
</evidence>
<dbReference type="InterPro" id="IPR027256">
    <property type="entry name" value="P-typ_ATPase_IB"/>
</dbReference>
<dbReference type="EMBL" id="CP151919">
    <property type="protein sequence ID" value="XAD53007.1"/>
    <property type="molecule type" value="Genomic_DNA"/>
</dbReference>
<keyword evidence="3" id="KW-0813">Transport</keyword>
<keyword evidence="18" id="KW-1185">Reference proteome</keyword>
<keyword evidence="11" id="KW-1278">Translocase</keyword>
<dbReference type="SUPFAM" id="SSF81653">
    <property type="entry name" value="Calcium ATPase, transduction domain A"/>
    <property type="match status" value="1"/>
</dbReference>
<dbReference type="PANTHER" id="PTHR43520">
    <property type="entry name" value="ATP7, ISOFORM B"/>
    <property type="match status" value="1"/>
</dbReference>
<dbReference type="Gene3D" id="3.40.50.1000">
    <property type="entry name" value="HAD superfamily/HAD-like"/>
    <property type="match status" value="1"/>
</dbReference>
<sequence length="745" mass="78952">MADLGDFQAQGRARLSIEGLWCPSCAAAVERKIRSMPGVIEVGVSFATTSATLKWDPAQLNLLDLAARVKKLGYRLVPPVNSRETLSRIDEQIQRLSIRLAVAVFFSVWIMAFSLVLYVNDGIGETTTGLVIACVIGALSLPVITFCAAPILVAGWRTLRMGIPGMDTLVSLGALSAFGISAWQLVEGRSDVYFDTAVMLITLLTLGRFIETRTLRQSSETLDALQSTIPESANRLDADGSVESVAASSVARGEIIRVAAGERIPLDGVLVDGSSHVDRAVLTGESYPLPVKQGDRVEAGCVNLLSPVSVRVEATVGERQIDQIGLRIAEAAGAKSETQRLADRFAGWLVPAALLAAMLTFVFVLVADHSLREAVLRALSVLVVACPCAMAMAIPVVYVASARQAARHHVLFRTPRAFEHLARARYLFFDKTGTLTEGKLSLTDVQIRSPDAGLDRHFVLQLVAAMEQDIAHPVALALVAAGKQSSGRELDVSCLNVERAERGVISQRSEWGRIVVGSAAFLMQQGIDCEVLDSATPETALTLQVELAIEGRWVASLTLEDRLHEDAREAIAWLQAQGIRCAIVSGDRLGAVQRVGALLGLQKEDLHAECTPQGKAEIVKAAGEGTVFVGDGINDGPALATAETGIAVASAVSAAMASASVVVREGGVSRVAAAVAFAQRARARMLQNIVFSMGYNALALSLAIIGAVPPLAAAVAMVLSSVTVIFNSTRPMHFDAGPIACDSTN</sequence>
<dbReference type="InterPro" id="IPR023299">
    <property type="entry name" value="ATPase_P-typ_cyto_dom_N"/>
</dbReference>
<dbReference type="RefSeq" id="WP_342594237.1">
    <property type="nucleotide sequence ID" value="NZ_CP151919.1"/>
</dbReference>
<feature type="transmembrane region" description="Helical" evidence="15">
    <location>
        <begin position="378"/>
        <end position="400"/>
    </location>
</feature>
<evidence type="ECO:0000256" key="11">
    <source>
        <dbReference type="ARBA" id="ARBA00022967"/>
    </source>
</evidence>
<dbReference type="NCBIfam" id="TIGR01511">
    <property type="entry name" value="ATPase-IB1_Cu"/>
    <property type="match status" value="1"/>
</dbReference>
<comment type="subcellular location">
    <subcellularLocation>
        <location evidence="1">Cell membrane</location>
        <topology evidence="1">Multi-pass membrane protein</topology>
    </subcellularLocation>
</comment>
<dbReference type="NCBIfam" id="TIGR01525">
    <property type="entry name" value="ATPase-IB_hvy"/>
    <property type="match status" value="1"/>
</dbReference>
<feature type="transmembrane region" description="Helical" evidence="15">
    <location>
        <begin position="130"/>
        <end position="156"/>
    </location>
</feature>